<gene>
    <name evidence="1" type="ORF">JTE90_001097</name>
</gene>
<comment type="caution">
    <text evidence="1">The sequence shown here is derived from an EMBL/GenBank/DDBJ whole genome shotgun (WGS) entry which is preliminary data.</text>
</comment>
<reference evidence="1 2" key="1">
    <citation type="journal article" date="2022" name="Nat. Ecol. Evol.">
        <title>A masculinizing supergene underlies an exaggerated male reproductive morph in a spider.</title>
        <authorList>
            <person name="Hendrickx F."/>
            <person name="De Corte Z."/>
            <person name="Sonet G."/>
            <person name="Van Belleghem S.M."/>
            <person name="Kostlbacher S."/>
            <person name="Vangestel C."/>
        </authorList>
    </citation>
    <scope>NUCLEOTIDE SEQUENCE [LARGE SCALE GENOMIC DNA]</scope>
    <source>
        <strain evidence="1">W744_W776</strain>
    </source>
</reference>
<dbReference type="Proteomes" id="UP000827092">
    <property type="component" value="Unassembled WGS sequence"/>
</dbReference>
<keyword evidence="2" id="KW-1185">Reference proteome</keyword>
<dbReference type="AlphaFoldDB" id="A0AAV6TDI4"/>
<proteinExistence type="predicted"/>
<accession>A0AAV6TDI4</accession>
<sequence length="146" mass="16241">MYPTTGFRGPTRLPLAVFTYSSELSLQSFFATLSLTRTCSLLSVFTKYLALGRSFTTRFRCCTSNANTDSKVIASDRTSQLWASHPTFGQQPRSRGTLLHEFRSPARHVPGMFLLYIKRPILPRPCERGIPALGVALSPRALAVTK</sequence>
<evidence type="ECO:0000313" key="2">
    <source>
        <dbReference type="Proteomes" id="UP000827092"/>
    </source>
</evidence>
<organism evidence="1 2">
    <name type="scientific">Oedothorax gibbosus</name>
    <dbReference type="NCBI Taxonomy" id="931172"/>
    <lineage>
        <taxon>Eukaryota</taxon>
        <taxon>Metazoa</taxon>
        <taxon>Ecdysozoa</taxon>
        <taxon>Arthropoda</taxon>
        <taxon>Chelicerata</taxon>
        <taxon>Arachnida</taxon>
        <taxon>Araneae</taxon>
        <taxon>Araneomorphae</taxon>
        <taxon>Entelegynae</taxon>
        <taxon>Araneoidea</taxon>
        <taxon>Linyphiidae</taxon>
        <taxon>Erigoninae</taxon>
        <taxon>Oedothorax</taxon>
    </lineage>
</organism>
<evidence type="ECO:0000313" key="1">
    <source>
        <dbReference type="EMBL" id="KAG8155838.1"/>
    </source>
</evidence>
<protein>
    <submittedName>
        <fullName evidence="1">Uncharacterized protein</fullName>
    </submittedName>
</protein>
<name>A0AAV6TDI4_9ARAC</name>
<dbReference type="EMBL" id="JAFNEN010006558">
    <property type="protein sequence ID" value="KAG8155838.1"/>
    <property type="molecule type" value="Genomic_DNA"/>
</dbReference>